<evidence type="ECO:0000313" key="8">
    <source>
        <dbReference type="EMBL" id="KAK9708570.1"/>
    </source>
</evidence>
<proteinExistence type="predicted"/>
<feature type="repeat" description="WD" evidence="6">
    <location>
        <begin position="321"/>
        <end position="356"/>
    </location>
</feature>
<dbReference type="InterPro" id="IPR036322">
    <property type="entry name" value="WD40_repeat_dom_sf"/>
</dbReference>
<dbReference type="Gene3D" id="2.130.10.10">
    <property type="entry name" value="YVTN repeat-like/Quinoprotein amine dehydrogenase"/>
    <property type="match status" value="1"/>
</dbReference>
<feature type="repeat" description="WD" evidence="6">
    <location>
        <begin position="378"/>
        <end position="414"/>
    </location>
</feature>
<dbReference type="Pfam" id="PF00400">
    <property type="entry name" value="WD40"/>
    <property type="match status" value="4"/>
</dbReference>
<dbReference type="PROSITE" id="PS50294">
    <property type="entry name" value="WD_REPEATS_REGION"/>
    <property type="match status" value="3"/>
</dbReference>
<feature type="repeat" description="WD" evidence="6">
    <location>
        <begin position="232"/>
        <end position="274"/>
    </location>
</feature>
<reference evidence="8 9" key="1">
    <citation type="submission" date="2023-04" db="EMBL/GenBank/DDBJ databases">
        <title>Genome of Basidiobolus ranarum AG-B5.</title>
        <authorList>
            <person name="Stajich J.E."/>
            <person name="Carter-House D."/>
            <person name="Gryganskyi A."/>
        </authorList>
    </citation>
    <scope>NUCLEOTIDE SEQUENCE [LARGE SCALE GENOMIC DNA]</scope>
    <source>
        <strain evidence="8 9">AG-B5</strain>
    </source>
</reference>
<comment type="subcellular location">
    <subcellularLocation>
        <location evidence="1">Nucleus</location>
    </subcellularLocation>
</comment>
<accession>A0ABR2VXB4</accession>
<keyword evidence="3" id="KW-0677">Repeat</keyword>
<protein>
    <submittedName>
        <fullName evidence="8">Histone acetyltransferase type B subunit 2</fullName>
    </submittedName>
</protein>
<dbReference type="InterPro" id="IPR020472">
    <property type="entry name" value="WD40_PAC1"/>
</dbReference>
<dbReference type="PRINTS" id="PR00320">
    <property type="entry name" value="GPROTEINBRPT"/>
</dbReference>
<dbReference type="PANTHER" id="PTHR22850">
    <property type="entry name" value="WD40 REPEAT FAMILY"/>
    <property type="match status" value="1"/>
</dbReference>
<dbReference type="PROSITE" id="PS00678">
    <property type="entry name" value="WD_REPEATS_1"/>
    <property type="match status" value="2"/>
</dbReference>
<name>A0ABR2VXB4_9FUNG</name>
<evidence type="ECO:0000259" key="7">
    <source>
        <dbReference type="Pfam" id="PF12265"/>
    </source>
</evidence>
<evidence type="ECO:0000256" key="2">
    <source>
        <dbReference type="ARBA" id="ARBA00022574"/>
    </source>
</evidence>
<dbReference type="InterPro" id="IPR015943">
    <property type="entry name" value="WD40/YVTN_repeat-like_dom_sf"/>
</dbReference>
<sequence length="432" mass="48411">MPTPLEDITEADQSLDKTAIDASIINEEYKIWKKNSPFLYDLVVTHALEWPTLTCQWLPDVERPEGKDYSIHRLLLGTHTSDTEQNYLQIAQIQIPNDNVEIDTRKYDNDKGEIGGYGGNECRVSVVQKINHDGEVNRARYMPQNPDIIATKTVVGPVYVFDRTKYPSQPGLDGVCSPEIKLLGHTQEGYGISWNPILTGHLLSASNDSTICYWDISGITRDERTMNPLRVFKGHNSVVEDVAWHSQHDGTFASVGDDGRLLIWDARSTSDKPAQDVAAHKAEIYSVAFNPASEFLLATGSGDKTVALWDMRNLKHHLHAFHSHQDEVLQVSWSPHNEAILASTSADRRVNIWDLSKIGDEQNSSDAEDGPPELLFVHGGHTNKISEISWNLNDPWTICSAAEDNILQVWQMASNIYSDEDTEIPISELEAE</sequence>
<dbReference type="InterPro" id="IPR022052">
    <property type="entry name" value="Histone-bd_RBBP4-like_N"/>
</dbReference>
<dbReference type="InterPro" id="IPR001680">
    <property type="entry name" value="WD40_rpt"/>
</dbReference>
<feature type="repeat" description="WD" evidence="6">
    <location>
        <begin position="277"/>
        <end position="313"/>
    </location>
</feature>
<keyword evidence="2 6" id="KW-0853">WD repeat</keyword>
<evidence type="ECO:0000256" key="5">
    <source>
        <dbReference type="ARBA" id="ARBA00023242"/>
    </source>
</evidence>
<dbReference type="SMART" id="SM00320">
    <property type="entry name" value="WD40"/>
    <property type="match status" value="6"/>
</dbReference>
<keyword evidence="9" id="KW-1185">Reference proteome</keyword>
<keyword evidence="5" id="KW-0539">Nucleus</keyword>
<evidence type="ECO:0000256" key="4">
    <source>
        <dbReference type="ARBA" id="ARBA00022853"/>
    </source>
</evidence>
<evidence type="ECO:0000256" key="3">
    <source>
        <dbReference type="ARBA" id="ARBA00022737"/>
    </source>
</evidence>
<dbReference type="Pfam" id="PF12265">
    <property type="entry name" value="CAF1C_H4-bd"/>
    <property type="match status" value="1"/>
</dbReference>
<evidence type="ECO:0000313" key="9">
    <source>
        <dbReference type="Proteomes" id="UP001479436"/>
    </source>
</evidence>
<organism evidence="8 9">
    <name type="scientific">Basidiobolus ranarum</name>
    <dbReference type="NCBI Taxonomy" id="34480"/>
    <lineage>
        <taxon>Eukaryota</taxon>
        <taxon>Fungi</taxon>
        <taxon>Fungi incertae sedis</taxon>
        <taxon>Zoopagomycota</taxon>
        <taxon>Entomophthoromycotina</taxon>
        <taxon>Basidiobolomycetes</taxon>
        <taxon>Basidiobolales</taxon>
        <taxon>Basidiobolaceae</taxon>
        <taxon>Basidiobolus</taxon>
    </lineage>
</organism>
<dbReference type="EMBL" id="JASJQH010007473">
    <property type="protein sequence ID" value="KAK9708570.1"/>
    <property type="molecule type" value="Genomic_DNA"/>
</dbReference>
<dbReference type="InterPro" id="IPR019775">
    <property type="entry name" value="WD40_repeat_CS"/>
</dbReference>
<feature type="domain" description="Histone-binding protein RBBP4-like N-terminal" evidence="7">
    <location>
        <begin position="27"/>
        <end position="97"/>
    </location>
</feature>
<keyword evidence="4" id="KW-0156">Chromatin regulator</keyword>
<evidence type="ECO:0000256" key="1">
    <source>
        <dbReference type="ARBA" id="ARBA00004123"/>
    </source>
</evidence>
<evidence type="ECO:0000256" key="6">
    <source>
        <dbReference type="PROSITE-ProRule" id="PRU00221"/>
    </source>
</evidence>
<feature type="repeat" description="WD" evidence="6">
    <location>
        <begin position="182"/>
        <end position="217"/>
    </location>
</feature>
<dbReference type="Proteomes" id="UP001479436">
    <property type="component" value="Unassembled WGS sequence"/>
</dbReference>
<dbReference type="InterPro" id="IPR050459">
    <property type="entry name" value="WD_repeat_RBAP46/RBAP48/MSI1"/>
</dbReference>
<gene>
    <name evidence="8" type="primary">HAT2_2</name>
    <name evidence="8" type="ORF">K7432_009561</name>
</gene>
<dbReference type="PROSITE" id="PS50082">
    <property type="entry name" value="WD_REPEATS_2"/>
    <property type="match status" value="5"/>
</dbReference>
<dbReference type="SUPFAM" id="SSF50978">
    <property type="entry name" value="WD40 repeat-like"/>
    <property type="match status" value="1"/>
</dbReference>
<comment type="caution">
    <text evidence="8">The sequence shown here is derived from an EMBL/GenBank/DDBJ whole genome shotgun (WGS) entry which is preliminary data.</text>
</comment>